<keyword evidence="3" id="KW-1185">Reference proteome</keyword>
<dbReference type="Proteomes" id="UP001596044">
    <property type="component" value="Unassembled WGS sequence"/>
</dbReference>
<reference evidence="3" key="1">
    <citation type="journal article" date="2019" name="Int. J. Syst. Evol. Microbiol.">
        <title>The Global Catalogue of Microorganisms (GCM) 10K type strain sequencing project: providing services to taxonomists for standard genome sequencing and annotation.</title>
        <authorList>
            <consortium name="The Broad Institute Genomics Platform"/>
            <consortium name="The Broad Institute Genome Sequencing Center for Infectious Disease"/>
            <person name="Wu L."/>
            <person name="Ma J."/>
        </authorList>
    </citation>
    <scope>NUCLEOTIDE SEQUENCE [LARGE SCALE GENOMIC DNA]</scope>
    <source>
        <strain evidence="3">KACC 11904</strain>
    </source>
</reference>
<feature type="transmembrane region" description="Helical" evidence="1">
    <location>
        <begin position="52"/>
        <end position="73"/>
    </location>
</feature>
<dbReference type="EMBL" id="JBHSMJ010000065">
    <property type="protein sequence ID" value="MFC5452990.1"/>
    <property type="molecule type" value="Genomic_DNA"/>
</dbReference>
<keyword evidence="1" id="KW-1133">Transmembrane helix</keyword>
<dbReference type="RefSeq" id="WP_270879247.1">
    <property type="nucleotide sequence ID" value="NZ_JAQFVF010000023.1"/>
</dbReference>
<keyword evidence="1" id="KW-0812">Transmembrane</keyword>
<comment type="caution">
    <text evidence="2">The sequence shown here is derived from an EMBL/GenBank/DDBJ whole genome shotgun (WGS) entry which is preliminary data.</text>
</comment>
<gene>
    <name evidence="2" type="ORF">ACFPOG_32780</name>
</gene>
<evidence type="ECO:0000313" key="2">
    <source>
        <dbReference type="EMBL" id="MFC5452990.1"/>
    </source>
</evidence>
<keyword evidence="1" id="KW-0472">Membrane</keyword>
<evidence type="ECO:0000256" key="1">
    <source>
        <dbReference type="SAM" id="Phobius"/>
    </source>
</evidence>
<organism evidence="2 3">
    <name type="scientific">Paenibacillus aestuarii</name>
    <dbReference type="NCBI Taxonomy" id="516965"/>
    <lineage>
        <taxon>Bacteria</taxon>
        <taxon>Bacillati</taxon>
        <taxon>Bacillota</taxon>
        <taxon>Bacilli</taxon>
        <taxon>Bacillales</taxon>
        <taxon>Paenibacillaceae</taxon>
        <taxon>Paenibacillus</taxon>
    </lineage>
</organism>
<accession>A0ABW0KID4</accession>
<evidence type="ECO:0000313" key="3">
    <source>
        <dbReference type="Proteomes" id="UP001596044"/>
    </source>
</evidence>
<feature type="transmembrane region" description="Helical" evidence="1">
    <location>
        <begin position="20"/>
        <end position="40"/>
    </location>
</feature>
<protein>
    <submittedName>
        <fullName evidence="2">Uncharacterized protein</fullName>
    </submittedName>
</protein>
<sequence>MAKTISKEDTQRDVTPLVKLMTIGAWTLLGIGILLCLFNINHFNDRNSSLMVGAGFMVGSVFIYVIRTAIHLVDSRSKQED</sequence>
<proteinExistence type="predicted"/>
<name>A0ABW0KID4_9BACL</name>